<dbReference type="SUPFAM" id="SSF55945">
    <property type="entry name" value="TATA-box binding protein-like"/>
    <property type="match status" value="2"/>
</dbReference>
<dbReference type="VEuPathDB" id="PiroplasmaDB:BEWA_045490"/>
<dbReference type="STRING" id="1537102.L1LA31"/>
<dbReference type="OrthoDB" id="2127950at2759"/>
<feature type="region of interest" description="Disordered" evidence="6">
    <location>
        <begin position="1"/>
        <end position="47"/>
    </location>
</feature>
<dbReference type="PANTHER" id="PTHR10126">
    <property type="entry name" value="TATA-BOX BINDING PROTEIN"/>
    <property type="match status" value="1"/>
</dbReference>
<dbReference type="PRINTS" id="PR00686">
    <property type="entry name" value="TIFACTORIID"/>
</dbReference>
<comment type="caution">
    <text evidence="7">The sequence shown here is derived from an EMBL/GenBank/DDBJ whole genome shotgun (WGS) entry which is preliminary data.</text>
</comment>
<dbReference type="Gene3D" id="3.30.310.10">
    <property type="entry name" value="TATA-Binding Protein"/>
    <property type="match status" value="2"/>
</dbReference>
<evidence type="ECO:0000313" key="7">
    <source>
        <dbReference type="EMBL" id="EKX72085.1"/>
    </source>
</evidence>
<comment type="similarity">
    <text evidence="2">Belongs to the TBP family.</text>
</comment>
<dbReference type="Pfam" id="PF00352">
    <property type="entry name" value="TBP"/>
    <property type="match status" value="2"/>
</dbReference>
<evidence type="ECO:0000256" key="4">
    <source>
        <dbReference type="ARBA" id="ARBA00023163"/>
    </source>
</evidence>
<sequence>MARGHSVKDSDPESDAQGQESDQSVSRDDFPYKNIEATQMDEGYMTKSDAEGEYMKDTQGYLEDVRQGYLDDVIATRTPSRGGSLENEALLLDIASASRNSKSFIEKFAKYSHILKTSSTETSTPVVQNIVASVHLGRELDLREIAISTRNAEYNPKKFNALVLRMHNPKCTGLIFRTGRIIITGSRTTEAARLGAKRMAKIIRRVLGGDDFAFRNFKIENIIATFNCNVPIRLEVLSSEHEDLCNYEPEFFAGLVFRFSLTDTSEAVLLIFVSGNVIITGCKSMEEVHHVFNTMHPILLRYQE</sequence>
<evidence type="ECO:0000256" key="3">
    <source>
        <dbReference type="ARBA" id="ARBA00023125"/>
    </source>
</evidence>
<keyword evidence="7" id="KW-0560">Oxidoreductase</keyword>
<comment type="subcellular location">
    <subcellularLocation>
        <location evidence="1">Nucleus</location>
    </subcellularLocation>
</comment>
<protein>
    <submittedName>
        <fullName evidence="7">Transcription factor TFIID or TATA-binding protein, TBP, putative</fullName>
        <ecNumber evidence="7">1.3.1.74</ecNumber>
    </submittedName>
</protein>
<dbReference type="InterPro" id="IPR033710">
    <property type="entry name" value="TBP_eukaryotic"/>
</dbReference>
<accession>L1LA31</accession>
<evidence type="ECO:0000313" key="8">
    <source>
        <dbReference type="Proteomes" id="UP000031512"/>
    </source>
</evidence>
<reference evidence="7 8" key="1">
    <citation type="journal article" date="2012" name="BMC Genomics">
        <title>Comparative genomic analysis and phylogenetic position of Theileria equi.</title>
        <authorList>
            <person name="Kappmeyer L.S."/>
            <person name="Thiagarajan M."/>
            <person name="Herndon D.R."/>
            <person name="Ramsay J.D."/>
            <person name="Caler E."/>
            <person name="Djikeng A."/>
            <person name="Gillespie J.J."/>
            <person name="Lau A.O."/>
            <person name="Roalson E.H."/>
            <person name="Silva J.C."/>
            <person name="Silva M.G."/>
            <person name="Suarez C.E."/>
            <person name="Ueti M.W."/>
            <person name="Nene V.M."/>
            <person name="Mealey R.H."/>
            <person name="Knowles D.P."/>
            <person name="Brayton K.A."/>
        </authorList>
    </citation>
    <scope>NUCLEOTIDE SEQUENCE [LARGE SCALE GENOMIC DNA]</scope>
    <source>
        <strain evidence="7 8">WA</strain>
    </source>
</reference>
<evidence type="ECO:0000256" key="2">
    <source>
        <dbReference type="ARBA" id="ARBA00005560"/>
    </source>
</evidence>
<dbReference type="AlphaFoldDB" id="L1LA31"/>
<dbReference type="eggNOG" id="KOG3302">
    <property type="taxonomic scope" value="Eukaryota"/>
</dbReference>
<evidence type="ECO:0000256" key="1">
    <source>
        <dbReference type="ARBA" id="ARBA00004123"/>
    </source>
</evidence>
<feature type="compositionally biased region" description="Basic and acidic residues" evidence="6">
    <location>
        <begin position="1"/>
        <end position="11"/>
    </location>
</feature>
<dbReference type="CDD" id="cd04516">
    <property type="entry name" value="TBP_eukaryotes"/>
    <property type="match status" value="1"/>
</dbReference>
<dbReference type="GO" id="GO:0032440">
    <property type="term" value="F:2-alkenal reductase [NAD(P)H] activity"/>
    <property type="evidence" value="ECO:0007669"/>
    <property type="project" value="UniProtKB-EC"/>
</dbReference>
<dbReference type="InterPro" id="IPR000814">
    <property type="entry name" value="TBP"/>
</dbReference>
<dbReference type="GO" id="GO:0003677">
    <property type="term" value="F:DNA binding"/>
    <property type="evidence" value="ECO:0007669"/>
    <property type="project" value="UniProtKB-KW"/>
</dbReference>
<keyword evidence="3" id="KW-0238">DNA-binding</keyword>
<keyword evidence="8" id="KW-1185">Reference proteome</keyword>
<dbReference type="EC" id="1.3.1.74" evidence="7"/>
<dbReference type="KEGG" id="beq:BEWA_045490"/>
<dbReference type="GO" id="GO:0006352">
    <property type="term" value="P:DNA-templated transcription initiation"/>
    <property type="evidence" value="ECO:0007669"/>
    <property type="project" value="InterPro"/>
</dbReference>
<dbReference type="RefSeq" id="XP_004831537.1">
    <property type="nucleotide sequence ID" value="XM_004831480.1"/>
</dbReference>
<evidence type="ECO:0000256" key="5">
    <source>
        <dbReference type="ARBA" id="ARBA00023242"/>
    </source>
</evidence>
<dbReference type="InterPro" id="IPR012295">
    <property type="entry name" value="TBP_dom_sf"/>
</dbReference>
<keyword evidence="4" id="KW-0804">Transcription</keyword>
<keyword evidence="5" id="KW-0539">Nucleus</keyword>
<proteinExistence type="inferred from homology"/>
<dbReference type="GeneID" id="15804191"/>
<name>L1LA31_THEEQ</name>
<dbReference type="GO" id="GO:0005634">
    <property type="term" value="C:nucleus"/>
    <property type="evidence" value="ECO:0007669"/>
    <property type="project" value="UniProtKB-SubCell"/>
</dbReference>
<organism evidence="7 8">
    <name type="scientific">Theileria equi strain WA</name>
    <dbReference type="NCBI Taxonomy" id="1537102"/>
    <lineage>
        <taxon>Eukaryota</taxon>
        <taxon>Sar</taxon>
        <taxon>Alveolata</taxon>
        <taxon>Apicomplexa</taxon>
        <taxon>Aconoidasida</taxon>
        <taxon>Piroplasmida</taxon>
        <taxon>Theileriidae</taxon>
        <taxon>Theileria</taxon>
    </lineage>
</organism>
<evidence type="ECO:0000256" key="6">
    <source>
        <dbReference type="SAM" id="MobiDB-lite"/>
    </source>
</evidence>
<gene>
    <name evidence="7" type="ORF">BEWA_045490</name>
</gene>
<dbReference type="Proteomes" id="UP000031512">
    <property type="component" value="Unassembled WGS sequence"/>
</dbReference>
<dbReference type="EMBL" id="ACOU01000007">
    <property type="protein sequence ID" value="EKX72085.1"/>
    <property type="molecule type" value="Genomic_DNA"/>
</dbReference>